<dbReference type="AlphaFoldDB" id="F2B1Z6"/>
<accession>F2B1Z6</accession>
<dbReference type="Proteomes" id="UP000006222">
    <property type="component" value="Unassembled WGS sequence"/>
</dbReference>
<reference evidence="1 2" key="1">
    <citation type="journal article" date="2013" name="Mar. Genomics">
        <title>Expression of sulfatases in Rhodopirellula baltica and the diversity of sulfatases in the genus Rhodopirellula.</title>
        <authorList>
            <person name="Wegner C.E."/>
            <person name="Richter-Heitmann T."/>
            <person name="Klindworth A."/>
            <person name="Klockow C."/>
            <person name="Richter M."/>
            <person name="Achstetter T."/>
            <person name="Glockner F.O."/>
            <person name="Harder J."/>
        </authorList>
    </citation>
    <scope>NUCLEOTIDE SEQUENCE [LARGE SCALE GENOMIC DNA]</scope>
    <source>
        <strain evidence="1 2">WH47</strain>
    </source>
</reference>
<comment type="caution">
    <text evidence="1">The sequence shown here is derived from an EMBL/GenBank/DDBJ whole genome shotgun (WGS) entry which is preliminary data.</text>
</comment>
<proteinExistence type="predicted"/>
<sequence>MEQSEASSKRFRESNVQRPSTIARYNLAYSSHANS</sequence>
<evidence type="ECO:0000313" key="1">
    <source>
        <dbReference type="EMBL" id="EGF24088.1"/>
    </source>
</evidence>
<evidence type="ECO:0000313" key="2">
    <source>
        <dbReference type="Proteomes" id="UP000006222"/>
    </source>
</evidence>
<dbReference type="EMBL" id="AFAR01000315">
    <property type="protein sequence ID" value="EGF24088.1"/>
    <property type="molecule type" value="Genomic_DNA"/>
</dbReference>
<gene>
    <name evidence="1" type="ORF">RBWH47_00159</name>
</gene>
<organism evidence="1 2">
    <name type="scientific">Rhodopirellula baltica WH47</name>
    <dbReference type="NCBI Taxonomy" id="991778"/>
    <lineage>
        <taxon>Bacteria</taxon>
        <taxon>Pseudomonadati</taxon>
        <taxon>Planctomycetota</taxon>
        <taxon>Planctomycetia</taxon>
        <taxon>Pirellulales</taxon>
        <taxon>Pirellulaceae</taxon>
        <taxon>Rhodopirellula</taxon>
    </lineage>
</organism>
<protein>
    <submittedName>
        <fullName evidence="1">Uncharacterized protein</fullName>
    </submittedName>
</protein>
<name>F2B1Z6_RHOBT</name>